<dbReference type="Pfam" id="PF20169">
    <property type="entry name" value="DUF6537"/>
    <property type="match status" value="1"/>
</dbReference>
<feature type="domain" description="Pyruvate/ketoisovalerate oxidoreductase catalytic" evidence="2">
    <location>
        <begin position="723"/>
        <end position="905"/>
    </location>
</feature>
<dbReference type="NCBIfam" id="NF009588">
    <property type="entry name" value="PRK13029.1"/>
    <property type="match status" value="1"/>
</dbReference>
<dbReference type="SUPFAM" id="SSF52518">
    <property type="entry name" value="Thiamin diphosphate-binding fold (THDP-binding)"/>
    <property type="match status" value="2"/>
</dbReference>
<dbReference type="GO" id="GO:0016625">
    <property type="term" value="F:oxidoreductase activity, acting on the aldehyde or oxo group of donors, iron-sulfur protein as acceptor"/>
    <property type="evidence" value="ECO:0007669"/>
    <property type="project" value="UniProtKB-ARBA"/>
</dbReference>
<dbReference type="NCBIfam" id="NF009589">
    <property type="entry name" value="PRK13030.1"/>
    <property type="match status" value="1"/>
</dbReference>
<keyword evidence="1" id="KW-0560">Oxidoreductase</keyword>
<accession>A0A7Z0WHB2</accession>
<dbReference type="GO" id="GO:0045333">
    <property type="term" value="P:cellular respiration"/>
    <property type="evidence" value="ECO:0007669"/>
    <property type="project" value="UniProtKB-ARBA"/>
</dbReference>
<dbReference type="SUPFAM" id="SSF53323">
    <property type="entry name" value="Pyruvate-ferredoxin oxidoreductase, PFOR, domain III"/>
    <property type="match status" value="1"/>
</dbReference>
<gene>
    <name evidence="5" type="ORF">BLA60_30980</name>
</gene>
<keyword evidence="6" id="KW-1185">Reference proteome</keyword>
<protein>
    <recommendedName>
        <fullName evidence="7">Indolepyruvate ferredoxin oxidoreductase</fullName>
    </recommendedName>
</protein>
<dbReference type="EMBL" id="MSIF01000020">
    <property type="protein sequence ID" value="OLF06687.1"/>
    <property type="molecule type" value="Genomic_DNA"/>
</dbReference>
<evidence type="ECO:0000313" key="6">
    <source>
        <dbReference type="Proteomes" id="UP000185696"/>
    </source>
</evidence>
<dbReference type="RefSeq" id="WP_075136568.1">
    <property type="nucleotide sequence ID" value="NZ_MSIF01000020.1"/>
</dbReference>
<dbReference type="Pfam" id="PF01558">
    <property type="entry name" value="POR"/>
    <property type="match status" value="1"/>
</dbReference>
<dbReference type="Gene3D" id="3.40.920.10">
    <property type="entry name" value="Pyruvate-ferredoxin oxidoreductase, PFOR, domain III"/>
    <property type="match status" value="1"/>
</dbReference>
<name>A0A7Z0WHB2_9PSEU</name>
<proteinExistence type="predicted"/>
<dbReference type="Gene3D" id="3.40.50.970">
    <property type="match status" value="2"/>
</dbReference>
<dbReference type="GO" id="GO:0030976">
    <property type="term" value="F:thiamine pyrophosphate binding"/>
    <property type="evidence" value="ECO:0007669"/>
    <property type="project" value="InterPro"/>
</dbReference>
<dbReference type="GO" id="GO:0000287">
    <property type="term" value="F:magnesium ion binding"/>
    <property type="evidence" value="ECO:0007669"/>
    <property type="project" value="UniProtKB-ARBA"/>
</dbReference>
<evidence type="ECO:0000256" key="1">
    <source>
        <dbReference type="ARBA" id="ARBA00023002"/>
    </source>
</evidence>
<evidence type="ECO:0008006" key="7">
    <source>
        <dbReference type="Google" id="ProtNLM"/>
    </source>
</evidence>
<dbReference type="InterPro" id="IPR011766">
    <property type="entry name" value="TPP_enzyme_TPP-bd"/>
</dbReference>
<reference evidence="5 6" key="1">
    <citation type="submission" date="2016-12" db="EMBL/GenBank/DDBJ databases">
        <title>The draft genome sequence of Actinophytocola xinjiangensis.</title>
        <authorList>
            <person name="Wang W."/>
            <person name="Yuan L."/>
        </authorList>
    </citation>
    <scope>NUCLEOTIDE SEQUENCE [LARGE SCALE GENOMIC DNA]</scope>
    <source>
        <strain evidence="5 6">CGMCC 4.4663</strain>
    </source>
</reference>
<dbReference type="InterPro" id="IPR029061">
    <property type="entry name" value="THDP-binding"/>
</dbReference>
<sequence>MDEAYRLEHRYERPAGRVQLNGDQALVRLLLEQRRADRRAGLDTSGYVSGYRGSPLGGLDLELGRARAQLSAEDVHFEPGVNEDLAATAVLGTQQAPLLPGSRRDGVFALWYGKGPGVDRSGDALKHGNLAGVARHGGVLVVAGDDPAAKSSSLAHQSEPTLMAAGIPVVNPATLLDVLTLGRHAWAMSRASGCWVGLKVVTNLMDSFASVELPTGLDVRLPDTPLPDGDHVAWSKPALAMERSLVERRLPRVGEYWRLNGLDRVHRASAGDRIGIAAAGRTYLELREALDRLGVDEPARERLGLRLYRITLSWPLEPAGAREFADGLRDVLVVEEKQPLIEQQLARQLYGQADRPRLAGKLDTDGRPLVPATGELTAATLRPLLARWLATVAPGWTPPHSRAVPPPLRLLTPARQAGFCAGCPHNLSTTVPEGSVALGGIGCHGMAVGMPDRETLTLTQMGGEGATWIGMSPFVGERHVFQNLGDGTYFHSGLLAVRAAVAAGVNITYKVLANGAIAMTGGQPIEGESQDGAELVPGIVAQLRALGVGEVVVVNDGTHGYPRGALPREVAVVHRDRLAEVQERLRTVPGVTAVVYDQFCAAEARRLRKRDRLPTPASRVLINERVCEGCGDCNHVSSCIAVAPVETAHGRKRRVDQAACNLDLSCVKGYCPSFVTVTGGVPSVAAPADTPSIDTAALDRRIAALPAPPEPTGGADVLITGIGGTGVSTAGAVLGMAAHLDGRQVTVLNQTGLAQKNGPVSSHIRIRPDLPAHARQVGPADVLVAADPLTTADPAILALLSAERTQALVDLAVAPTTALATDPDLDLSAAPVVATIRDRAAHTVALPFKALAGAALGANVEATMLMLGHALQRGLLGVTPAALDRAIELNGVAVDTNRRALALGRLLATDPGALTGPPAEPDQPGAAEIAEDRAASLVAYQNSAYARRYRALVDATVAADPGDGALSRAVATYFFKVMAYKDEYEVARLYTDGVFAEQLRGEFTSHRRIAINLAPQRFFPRDRRTGRPRKVAIPGRLALPALRVLAALKVVRGGPLDLFGHTAHRRRERALVGEYERLITEILPSVTQDTYAIAVELASLPEHVRGYGDIKDATLTETRARGTALLATFHESSR</sequence>
<evidence type="ECO:0000259" key="2">
    <source>
        <dbReference type="Pfam" id="PF01558"/>
    </source>
</evidence>
<dbReference type="Proteomes" id="UP000185696">
    <property type="component" value="Unassembled WGS sequence"/>
</dbReference>
<dbReference type="PANTHER" id="PTHR48084:SF3">
    <property type="entry name" value="SUBUNIT OF PYRUVATE:FLAVODOXIN OXIDOREDUCTASE"/>
    <property type="match status" value="1"/>
</dbReference>
<organism evidence="5 6">
    <name type="scientific">Actinophytocola xinjiangensis</name>
    <dbReference type="NCBI Taxonomy" id="485602"/>
    <lineage>
        <taxon>Bacteria</taxon>
        <taxon>Bacillati</taxon>
        <taxon>Actinomycetota</taxon>
        <taxon>Actinomycetes</taxon>
        <taxon>Pseudonocardiales</taxon>
        <taxon>Pseudonocardiaceae</taxon>
    </lineage>
</organism>
<feature type="domain" description="DUF6537" evidence="4">
    <location>
        <begin position="927"/>
        <end position="1121"/>
    </location>
</feature>
<evidence type="ECO:0000313" key="5">
    <source>
        <dbReference type="EMBL" id="OLF06687.1"/>
    </source>
</evidence>
<evidence type="ECO:0000259" key="3">
    <source>
        <dbReference type="Pfam" id="PF02775"/>
    </source>
</evidence>
<feature type="domain" description="Thiamine pyrophosphate enzyme TPP-binding" evidence="3">
    <location>
        <begin position="440"/>
        <end position="553"/>
    </location>
</feature>
<dbReference type="AlphaFoldDB" id="A0A7Z0WHB2"/>
<dbReference type="OrthoDB" id="9803617at2"/>
<dbReference type="InterPro" id="IPR019752">
    <property type="entry name" value="Pyrv/ketoisovalerate_OxRed_cat"/>
</dbReference>
<dbReference type="InterPro" id="IPR051457">
    <property type="entry name" value="2-oxoacid:Fd_oxidoreductase"/>
</dbReference>
<dbReference type="InterPro" id="IPR046667">
    <property type="entry name" value="DUF6537"/>
</dbReference>
<dbReference type="InterPro" id="IPR002869">
    <property type="entry name" value="Pyrv_flavodox_OxRed_cen"/>
</dbReference>
<evidence type="ECO:0000259" key="4">
    <source>
        <dbReference type="Pfam" id="PF20169"/>
    </source>
</evidence>
<dbReference type="PANTHER" id="PTHR48084">
    <property type="entry name" value="2-OXOGLUTARATE OXIDOREDUCTASE SUBUNIT KORB-RELATED"/>
    <property type="match status" value="1"/>
</dbReference>
<dbReference type="InterPro" id="IPR002880">
    <property type="entry name" value="Pyrv_Fd/Flavodoxin_OxRdtase_N"/>
</dbReference>
<dbReference type="Pfam" id="PF02775">
    <property type="entry name" value="TPP_enzyme_C"/>
    <property type="match status" value="1"/>
</dbReference>
<dbReference type="CDD" id="cd07034">
    <property type="entry name" value="TPP_PYR_PFOR_IOR-alpha_like"/>
    <property type="match status" value="1"/>
</dbReference>
<comment type="caution">
    <text evidence="5">The sequence shown here is derived from an EMBL/GenBank/DDBJ whole genome shotgun (WGS) entry which is preliminary data.</text>
</comment>